<keyword evidence="7" id="KW-0325">Glycoprotein</keyword>
<reference evidence="8 9" key="1">
    <citation type="submission" date="2019-12" db="EMBL/GenBank/DDBJ databases">
        <title>Draft genome sequence of the ascomycete Xylaria multiplex DSM 110363.</title>
        <authorList>
            <person name="Buettner E."/>
            <person name="Kellner H."/>
        </authorList>
    </citation>
    <scope>NUCLEOTIDE SEQUENCE [LARGE SCALE GENOMIC DNA]</scope>
    <source>
        <strain evidence="8 9">DSM 110363</strain>
    </source>
</reference>
<dbReference type="Gene3D" id="1.10.575.10">
    <property type="entry name" value="P1 Nuclease"/>
    <property type="match status" value="1"/>
</dbReference>
<dbReference type="InParanoid" id="A0A7C8MPF6"/>
<dbReference type="GO" id="GO:0016788">
    <property type="term" value="F:hydrolase activity, acting on ester bonds"/>
    <property type="evidence" value="ECO:0007669"/>
    <property type="project" value="InterPro"/>
</dbReference>
<dbReference type="Proteomes" id="UP000481858">
    <property type="component" value="Unassembled WGS sequence"/>
</dbReference>
<dbReference type="OrthoDB" id="441446at2759"/>
<evidence type="ECO:0000256" key="7">
    <source>
        <dbReference type="ARBA" id="ARBA00023180"/>
    </source>
</evidence>
<evidence type="ECO:0000256" key="3">
    <source>
        <dbReference type="ARBA" id="ARBA00022723"/>
    </source>
</evidence>
<evidence type="ECO:0000256" key="1">
    <source>
        <dbReference type="ARBA" id="ARBA00009547"/>
    </source>
</evidence>
<protein>
    <submittedName>
        <fullName evidence="8">Uncharacterized protein</fullName>
    </submittedName>
</protein>
<dbReference type="AlphaFoldDB" id="A0A7C8MPF6"/>
<keyword evidence="3" id="KW-0479">Metal-binding</keyword>
<evidence type="ECO:0000256" key="4">
    <source>
        <dbReference type="ARBA" id="ARBA00022759"/>
    </source>
</evidence>
<comment type="similarity">
    <text evidence="1">Belongs to the nuclease type I family.</text>
</comment>
<gene>
    <name evidence="8" type="ORF">GQX73_g8075</name>
</gene>
<name>A0A7C8MPF6_9PEZI</name>
<evidence type="ECO:0000313" key="9">
    <source>
        <dbReference type="Proteomes" id="UP000481858"/>
    </source>
</evidence>
<dbReference type="SUPFAM" id="SSF48537">
    <property type="entry name" value="Phospholipase C/P1 nuclease"/>
    <property type="match status" value="1"/>
</dbReference>
<dbReference type="PANTHER" id="PTHR33146:SF26">
    <property type="entry name" value="ENDONUCLEASE 4"/>
    <property type="match status" value="1"/>
</dbReference>
<dbReference type="GO" id="GO:0003676">
    <property type="term" value="F:nucleic acid binding"/>
    <property type="evidence" value="ECO:0007669"/>
    <property type="project" value="InterPro"/>
</dbReference>
<dbReference type="InterPro" id="IPR003154">
    <property type="entry name" value="S1/P1nuclease"/>
</dbReference>
<dbReference type="GO" id="GO:0004519">
    <property type="term" value="F:endonuclease activity"/>
    <property type="evidence" value="ECO:0007669"/>
    <property type="project" value="UniProtKB-KW"/>
</dbReference>
<dbReference type="PANTHER" id="PTHR33146">
    <property type="entry name" value="ENDONUCLEASE 4"/>
    <property type="match status" value="1"/>
</dbReference>
<evidence type="ECO:0000256" key="5">
    <source>
        <dbReference type="ARBA" id="ARBA00022801"/>
    </source>
</evidence>
<dbReference type="EMBL" id="WUBL01000114">
    <property type="protein sequence ID" value="KAF2965473.1"/>
    <property type="molecule type" value="Genomic_DNA"/>
</dbReference>
<organism evidence="8 9">
    <name type="scientific">Xylaria multiplex</name>
    <dbReference type="NCBI Taxonomy" id="323545"/>
    <lineage>
        <taxon>Eukaryota</taxon>
        <taxon>Fungi</taxon>
        <taxon>Dikarya</taxon>
        <taxon>Ascomycota</taxon>
        <taxon>Pezizomycotina</taxon>
        <taxon>Sordariomycetes</taxon>
        <taxon>Xylariomycetidae</taxon>
        <taxon>Xylariales</taxon>
        <taxon>Xylariaceae</taxon>
        <taxon>Xylaria</taxon>
    </lineage>
</organism>
<comment type="caution">
    <text evidence="8">The sequence shown here is derived from an EMBL/GenBank/DDBJ whole genome shotgun (WGS) entry which is preliminary data.</text>
</comment>
<dbReference type="Pfam" id="PF02265">
    <property type="entry name" value="S1-P1_nuclease"/>
    <property type="match status" value="1"/>
</dbReference>
<dbReference type="GO" id="GO:0006308">
    <property type="term" value="P:DNA catabolic process"/>
    <property type="evidence" value="ECO:0007669"/>
    <property type="project" value="InterPro"/>
</dbReference>
<proteinExistence type="inferred from homology"/>
<evidence type="ECO:0000313" key="8">
    <source>
        <dbReference type="EMBL" id="KAF2965473.1"/>
    </source>
</evidence>
<sequence>MGIADDKRERLAEEFGIPTDRIFNFRTSSAVEDILSMTEMTELVDLGDSVRSQFPGFATVQLDKMPVYPSLGPRQDSLELRWGCHPPIFNSYSGRALWFPGSFVPSIEVLLWRRRRCVKSFCSSFPWGHHISIEVVMRTFQIAAAAGIFAVPSLAWNTDVHQQIAYAAEEFLTPLTRIIVKQLLEPEYKGSLGLIGAWADGYRKTTEGAYTETWHYIDPADDPPAYCNVYPNRDNTLKGSIVSALTNQTQILKSCIREAKAGKIRRGENATCANAVKFVAHFHGDMAQPLHVSGIAAGGNFFPVTFAGATTNLHAIWDGAIIYQLAGVKSFKNDTLQPFFKNIVSRIKQDNFFIPTADWVSCTDPGRPAQCSLVWARDTNEWTCDYVYSQIFNNTDVATSGYAEGAYPIVEIQVAKAALRMATWFNRLVDGLYKEREVVLRLNPSWVGGPAKGA</sequence>
<dbReference type="InterPro" id="IPR008947">
    <property type="entry name" value="PLipase_C/P1_nuclease_dom_sf"/>
</dbReference>
<keyword evidence="6" id="KW-1015">Disulfide bond</keyword>
<keyword evidence="9" id="KW-1185">Reference proteome</keyword>
<dbReference type="GO" id="GO:0046872">
    <property type="term" value="F:metal ion binding"/>
    <property type="evidence" value="ECO:0007669"/>
    <property type="project" value="UniProtKB-KW"/>
</dbReference>
<dbReference type="CDD" id="cd11010">
    <property type="entry name" value="S1-P1_nuclease"/>
    <property type="match status" value="1"/>
</dbReference>
<keyword evidence="2" id="KW-0540">Nuclease</keyword>
<accession>A0A7C8MPF6</accession>
<keyword evidence="4" id="KW-0255">Endonuclease</keyword>
<keyword evidence="5" id="KW-0378">Hydrolase</keyword>
<evidence type="ECO:0000256" key="6">
    <source>
        <dbReference type="ARBA" id="ARBA00023157"/>
    </source>
</evidence>
<evidence type="ECO:0000256" key="2">
    <source>
        <dbReference type="ARBA" id="ARBA00022722"/>
    </source>
</evidence>